<dbReference type="AlphaFoldDB" id="A0A5F8APE5"/>
<proteinExistence type="predicted"/>
<dbReference type="Ensembl" id="ENSMMUT00000097771.1">
    <property type="protein sequence ID" value="ENSMMUP00000079711.1"/>
    <property type="gene ID" value="ENSMMUG00000051482.1"/>
</dbReference>
<evidence type="ECO:0000313" key="2">
    <source>
        <dbReference type="Ensembl" id="ENSMMUP00000079711.1"/>
    </source>
</evidence>
<sequence>MVFHSVAQVECSGMILAHCNLHLLVSSDSPASAYQVPGITGTHDHAWLIFILSVEMEFHHVDQAGFELLTSGDPHTSASQSATITGMSHHIQPETSVFKTIRSHETYSLSQEHHGKGLPPQFNHLPPGPSHNIWVL</sequence>
<organism evidence="2 3">
    <name type="scientific">Macaca mulatta</name>
    <name type="common">Rhesus macaque</name>
    <dbReference type="NCBI Taxonomy" id="9544"/>
    <lineage>
        <taxon>Eukaryota</taxon>
        <taxon>Metazoa</taxon>
        <taxon>Chordata</taxon>
        <taxon>Craniata</taxon>
        <taxon>Vertebrata</taxon>
        <taxon>Euteleostomi</taxon>
        <taxon>Mammalia</taxon>
        <taxon>Eutheria</taxon>
        <taxon>Euarchontoglires</taxon>
        <taxon>Primates</taxon>
        <taxon>Haplorrhini</taxon>
        <taxon>Catarrhini</taxon>
        <taxon>Cercopithecidae</taxon>
        <taxon>Cercopithecinae</taxon>
        <taxon>Macaca</taxon>
    </lineage>
</organism>
<dbReference type="STRING" id="9544.ENSMMUP00000079711"/>
<accession>A0A5F8APE5</accession>
<dbReference type="InParanoid" id="A0A5F8APE5"/>
<dbReference type="PRINTS" id="PR02045">
    <property type="entry name" value="F138DOMAIN"/>
</dbReference>
<dbReference type="PANTHER" id="PTHR12138:SF152">
    <property type="entry name" value="C2H2-TYPE DOMAIN-CONTAINING PROTEIN"/>
    <property type="match status" value="1"/>
</dbReference>
<protein>
    <submittedName>
        <fullName evidence="2">Uncharacterized protein</fullName>
    </submittedName>
</protein>
<feature type="region of interest" description="Disordered" evidence="1">
    <location>
        <begin position="110"/>
        <end position="136"/>
    </location>
</feature>
<dbReference type="PANTHER" id="PTHR12138">
    <property type="entry name" value="PRIMATE-EXPANDED PROTEIN FAMILY"/>
    <property type="match status" value="1"/>
</dbReference>
<evidence type="ECO:0000256" key="1">
    <source>
        <dbReference type="SAM" id="MobiDB-lite"/>
    </source>
</evidence>
<name>A0A5F8APE5_MACMU</name>
<reference evidence="2" key="2">
    <citation type="submission" date="2019-01" db="EMBL/GenBank/DDBJ databases">
        <authorList>
            <person name="Graves T."/>
            <person name="Eichler E.E."/>
            <person name="Wilson R.K."/>
        </authorList>
    </citation>
    <scope>NUCLEOTIDE SEQUENCE [LARGE SCALE GENOMIC DNA]</scope>
    <source>
        <strain evidence="2">17573</strain>
    </source>
</reference>
<dbReference type="Proteomes" id="UP000006718">
    <property type="component" value="Chromosome 12"/>
</dbReference>
<keyword evidence="3" id="KW-1185">Reference proteome</keyword>
<reference evidence="3" key="1">
    <citation type="journal article" date="2007" name="Science">
        <title>Evolutionary and biomedical insights from the rhesus macaque genome.</title>
        <authorList>
            <person name="Gibbs R.A."/>
            <person name="Rogers J."/>
            <person name="Katze M.G."/>
            <person name="Bumgarner R."/>
            <person name="Weinstock G.M."/>
            <person name="Mardis E.R."/>
            <person name="Remington K.A."/>
            <person name="Strausberg R.L."/>
            <person name="Venter J.C."/>
            <person name="Wilson R.K."/>
            <person name="Batzer M.A."/>
            <person name="Bustamante C.D."/>
            <person name="Eichler E.E."/>
            <person name="Hahn M.W."/>
            <person name="Hardison R.C."/>
            <person name="Makova K.D."/>
            <person name="Miller W."/>
            <person name="Milosavljevic A."/>
            <person name="Palermo R.E."/>
            <person name="Siepel A."/>
            <person name="Sikela J.M."/>
            <person name="Attaway T."/>
            <person name="Bell S."/>
            <person name="Bernard K.E."/>
            <person name="Buhay C.J."/>
            <person name="Chandrabose M.N."/>
            <person name="Dao M."/>
            <person name="Davis C."/>
            <person name="Delehaunty K.D."/>
            <person name="Ding Y."/>
            <person name="Dinh H.H."/>
            <person name="Dugan-Rocha S."/>
            <person name="Fulton L.A."/>
            <person name="Gabisi R.A."/>
            <person name="Garner T.T."/>
            <person name="Godfrey J."/>
            <person name="Hawes A.C."/>
            <person name="Hernandez J."/>
            <person name="Hines S."/>
            <person name="Holder M."/>
            <person name="Hume J."/>
            <person name="Jhangiani S.N."/>
            <person name="Joshi V."/>
            <person name="Khan Z.M."/>
            <person name="Kirkness E.F."/>
            <person name="Cree A."/>
            <person name="Fowler R.G."/>
            <person name="Lee S."/>
            <person name="Lewis L.R."/>
            <person name="Li Z."/>
            <person name="Liu Y.-S."/>
            <person name="Moore S.M."/>
            <person name="Muzny D."/>
            <person name="Nazareth L.V."/>
            <person name="Ngo D.N."/>
            <person name="Okwuonu G.O."/>
            <person name="Pai G."/>
            <person name="Parker D."/>
            <person name="Paul H.A."/>
            <person name="Pfannkoch C."/>
            <person name="Pohl C.S."/>
            <person name="Rogers Y.-H.C."/>
            <person name="Ruiz S.J."/>
            <person name="Sabo A."/>
            <person name="Santibanez J."/>
            <person name="Schneider B.W."/>
            <person name="Smith S.M."/>
            <person name="Sodergren E."/>
            <person name="Svatek A.F."/>
            <person name="Utterback T.R."/>
            <person name="Vattathil S."/>
            <person name="Warren W."/>
            <person name="White C.S."/>
            <person name="Chinwalla A.T."/>
            <person name="Feng Y."/>
            <person name="Halpern A.L."/>
            <person name="Hillier L.W."/>
            <person name="Huang X."/>
            <person name="Minx P."/>
            <person name="Nelson J.O."/>
            <person name="Pepin K.H."/>
            <person name="Qin X."/>
            <person name="Sutton G.G."/>
            <person name="Venter E."/>
            <person name="Walenz B.P."/>
            <person name="Wallis J.W."/>
            <person name="Worley K.C."/>
            <person name="Yang S.-P."/>
            <person name="Jones S.M."/>
            <person name="Marra M.A."/>
            <person name="Rocchi M."/>
            <person name="Schein J.E."/>
            <person name="Baertsch R."/>
            <person name="Clarke L."/>
            <person name="Csuros M."/>
            <person name="Glasscock J."/>
            <person name="Harris R.A."/>
            <person name="Havlak P."/>
            <person name="Jackson A.R."/>
            <person name="Jiang H."/>
            <person name="Liu Y."/>
            <person name="Messina D.N."/>
            <person name="Shen Y."/>
            <person name="Song H.X.-Z."/>
            <person name="Wylie T."/>
            <person name="Zhang L."/>
            <person name="Birney E."/>
            <person name="Han K."/>
            <person name="Konkel M.K."/>
            <person name="Lee J."/>
            <person name="Smit A.F.A."/>
            <person name="Ullmer B."/>
            <person name="Wang H."/>
            <person name="Xing J."/>
            <person name="Burhans R."/>
            <person name="Cheng Z."/>
            <person name="Karro J.E."/>
            <person name="Ma J."/>
            <person name="Raney B."/>
            <person name="She X."/>
            <person name="Cox M.J."/>
            <person name="Demuth J.P."/>
            <person name="Dumas L.J."/>
            <person name="Han S.-G."/>
            <person name="Hopkins J."/>
            <person name="Karimpour-Fard A."/>
            <person name="Kim Y.H."/>
            <person name="Pollack J.R."/>
            <person name="Vinar T."/>
            <person name="Addo-Quaye C."/>
            <person name="Degenhardt J."/>
            <person name="Denby A."/>
            <person name="Hubisz M.J."/>
            <person name="Indap A."/>
            <person name="Kosiol C."/>
            <person name="Lahn B.T."/>
            <person name="Lawson H.A."/>
            <person name="Marklein A."/>
            <person name="Nielsen R."/>
            <person name="Vallender E.J."/>
            <person name="Clark A.G."/>
            <person name="Ferguson B."/>
            <person name="Hernandez R.D."/>
            <person name="Hirani K."/>
            <person name="Kehrer-Sawatzki H."/>
            <person name="Kolb J."/>
            <person name="Patil S."/>
            <person name="Pu L.-L."/>
            <person name="Ren Y."/>
            <person name="Smith D.G."/>
            <person name="Wheeler D.A."/>
            <person name="Schenck I."/>
            <person name="Ball E.V."/>
            <person name="Chen R."/>
            <person name="Cooper D.N."/>
            <person name="Giardine B."/>
            <person name="Hsu F."/>
            <person name="Kent W.J."/>
            <person name="Lesk A."/>
            <person name="Nelson D.L."/>
            <person name="O'brien W.E."/>
            <person name="Pruefer K."/>
            <person name="Stenson P.D."/>
            <person name="Wallace J.C."/>
            <person name="Ke H."/>
            <person name="Liu X.-M."/>
            <person name="Wang P."/>
            <person name="Xiang A.P."/>
            <person name="Yang F."/>
            <person name="Barber G.P."/>
            <person name="Haussler D."/>
            <person name="Karolchik D."/>
            <person name="Kern A.D."/>
            <person name="Kuhn R.M."/>
            <person name="Smith K.E."/>
            <person name="Zwieg A.S."/>
        </authorList>
    </citation>
    <scope>NUCLEOTIDE SEQUENCE [LARGE SCALE GENOMIC DNA]</scope>
    <source>
        <strain evidence="3">17573</strain>
    </source>
</reference>
<dbReference type="VEuPathDB" id="HostDB:ENSMMUG00000051482"/>
<reference evidence="2" key="3">
    <citation type="submission" date="2025-08" db="UniProtKB">
        <authorList>
            <consortium name="Ensembl"/>
        </authorList>
    </citation>
    <scope>IDENTIFICATION</scope>
    <source>
        <strain evidence="2">17573</strain>
    </source>
</reference>
<evidence type="ECO:0000313" key="3">
    <source>
        <dbReference type="Proteomes" id="UP000006718"/>
    </source>
</evidence>
<dbReference type="GeneTree" id="ENSGT01120000271815"/>
<reference evidence="2" key="4">
    <citation type="submission" date="2025-09" db="UniProtKB">
        <authorList>
            <consortium name="Ensembl"/>
        </authorList>
    </citation>
    <scope>IDENTIFICATION</scope>
    <source>
        <strain evidence="2">17573</strain>
    </source>
</reference>